<evidence type="ECO:0000256" key="3">
    <source>
        <dbReference type="ARBA" id="ARBA00022679"/>
    </source>
</evidence>
<evidence type="ECO:0000256" key="6">
    <source>
        <dbReference type="RuleBase" id="RU004466"/>
    </source>
</evidence>
<dbReference type="PROSITE" id="PS00444">
    <property type="entry name" value="POLYPRENYL_SYNTHASE_2"/>
    <property type="match status" value="1"/>
</dbReference>
<proteinExistence type="inferred from homology"/>
<dbReference type="AlphaFoldDB" id="A0A249K9I5"/>
<gene>
    <name evidence="7" type="ORF">B1s21160_03800</name>
</gene>
<dbReference type="CDD" id="cd00685">
    <property type="entry name" value="Trans_IPPS_HT"/>
    <property type="match status" value="1"/>
</dbReference>
<keyword evidence="8" id="KW-1185">Reference proteome</keyword>
<dbReference type="GO" id="GO:0008299">
    <property type="term" value="P:isoprenoid biosynthetic process"/>
    <property type="evidence" value="ECO:0007669"/>
    <property type="project" value="InterPro"/>
</dbReference>
<keyword evidence="3 6" id="KW-0808">Transferase</keyword>
<accession>A0A249K9I5</accession>
<evidence type="ECO:0000256" key="1">
    <source>
        <dbReference type="ARBA" id="ARBA00001946"/>
    </source>
</evidence>
<keyword evidence="4" id="KW-0479">Metal-binding</keyword>
<evidence type="ECO:0000256" key="2">
    <source>
        <dbReference type="ARBA" id="ARBA00006706"/>
    </source>
</evidence>
<dbReference type="InterPro" id="IPR033749">
    <property type="entry name" value="Polyprenyl_synt_CS"/>
</dbReference>
<evidence type="ECO:0000313" key="7">
    <source>
        <dbReference type="EMBL" id="ASY13447.1"/>
    </source>
</evidence>
<comment type="similarity">
    <text evidence="2 6">Belongs to the FPP/GGPP synthase family.</text>
</comment>
<dbReference type="Proteomes" id="UP000217171">
    <property type="component" value="Chromosome"/>
</dbReference>
<keyword evidence="5" id="KW-0460">Magnesium</keyword>
<dbReference type="EMBL" id="CP016771">
    <property type="protein sequence ID" value="ASY13447.1"/>
    <property type="molecule type" value="Genomic_DNA"/>
</dbReference>
<dbReference type="InterPro" id="IPR008949">
    <property type="entry name" value="Isoprenoid_synthase_dom_sf"/>
</dbReference>
<evidence type="ECO:0000313" key="8">
    <source>
        <dbReference type="Proteomes" id="UP000217171"/>
    </source>
</evidence>
<dbReference type="RefSeq" id="WP_095672481.1">
    <property type="nucleotide sequence ID" value="NZ_CP016771.1"/>
</dbReference>
<dbReference type="GO" id="GO:0004659">
    <property type="term" value="F:prenyltransferase activity"/>
    <property type="evidence" value="ECO:0007669"/>
    <property type="project" value="InterPro"/>
</dbReference>
<evidence type="ECO:0000256" key="5">
    <source>
        <dbReference type="ARBA" id="ARBA00022842"/>
    </source>
</evidence>
<organism evidence="7 8">
    <name type="scientific">Candidatus Nanopelagicus hibericus</name>
    <dbReference type="NCBI Taxonomy" id="1884915"/>
    <lineage>
        <taxon>Bacteria</taxon>
        <taxon>Bacillati</taxon>
        <taxon>Actinomycetota</taxon>
        <taxon>Actinomycetes</taxon>
        <taxon>Candidatus Nanopelagicales</taxon>
        <taxon>Candidatus Nanopelagicaceae</taxon>
        <taxon>Candidatus Nanopelagicus</taxon>
    </lineage>
</organism>
<dbReference type="KEGG" id="nhi:B1s21160_03800"/>
<dbReference type="OrthoDB" id="4497239at2"/>
<dbReference type="SFLD" id="SFLDG01017">
    <property type="entry name" value="Polyprenyl_Transferase_Like"/>
    <property type="match status" value="1"/>
</dbReference>
<protein>
    <submittedName>
        <fullName evidence="7">Geranylgeranyl diphosphate synthase, type I</fullName>
    </submittedName>
</protein>
<dbReference type="Pfam" id="PF00348">
    <property type="entry name" value="polyprenyl_synt"/>
    <property type="match status" value="1"/>
</dbReference>
<dbReference type="SUPFAM" id="SSF48576">
    <property type="entry name" value="Terpenoid synthases"/>
    <property type="match status" value="1"/>
</dbReference>
<comment type="cofactor">
    <cofactor evidence="1">
        <name>Mg(2+)</name>
        <dbReference type="ChEBI" id="CHEBI:18420"/>
    </cofactor>
</comment>
<evidence type="ECO:0000256" key="4">
    <source>
        <dbReference type="ARBA" id="ARBA00022723"/>
    </source>
</evidence>
<reference evidence="7 8" key="1">
    <citation type="submission" date="2016-07" db="EMBL/GenBank/DDBJ databases">
        <title>High microdiversification within the ubiquitous acI lineage of Actinobacteria.</title>
        <authorList>
            <person name="Neuenschwander S.M."/>
            <person name="Salcher M."/>
            <person name="Ghai R."/>
            <person name="Pernthaler J."/>
        </authorList>
    </citation>
    <scope>NUCLEOTIDE SEQUENCE [LARGE SCALE GENOMIC DNA]</scope>
    <source>
        <strain evidence="7">MMS-21-160</strain>
    </source>
</reference>
<dbReference type="PROSITE" id="PS00723">
    <property type="entry name" value="POLYPRENYL_SYNTHASE_1"/>
    <property type="match status" value="1"/>
</dbReference>
<sequence length="357" mass="38956">MSFAVTNDIKSMRSAINQALNEFIQQENKYLAGIGPELNPIAEAVEKFLLDSGKRLRPLFAYVGLLGAGIQPNKSMLRAIASLELVHVCALIHDDVMDGSDTRRGAPSIHKAFQSMHEKNKLEGSPEKFGVASAILIGDLALIWSAQMLHTSGLMTEELISVLPVYDEMRVELMAGQYLDVYEQSLGTQSIERSLKVARFKSGKYTIQRPLHFGAALGKADEEIISAYTNFGIPLGEAFQLRDDLLGVFGDSSETGKPSGDDLREGKRTVLMAVAMDKSTKTQLDEIKKLFGDANLTSAQVQMLQEVIIETGAVSHIESMIEEFTSTSLSALNHDGITPIGKQLLAELAILATSRKI</sequence>
<dbReference type="Gene3D" id="1.10.600.10">
    <property type="entry name" value="Farnesyl Diphosphate Synthase"/>
    <property type="match status" value="1"/>
</dbReference>
<dbReference type="InterPro" id="IPR000092">
    <property type="entry name" value="Polyprenyl_synt"/>
</dbReference>
<dbReference type="PANTHER" id="PTHR12001">
    <property type="entry name" value="GERANYLGERANYL PYROPHOSPHATE SYNTHASE"/>
    <property type="match status" value="1"/>
</dbReference>
<name>A0A249K9I5_9ACTN</name>
<dbReference type="GO" id="GO:0046872">
    <property type="term" value="F:metal ion binding"/>
    <property type="evidence" value="ECO:0007669"/>
    <property type="project" value="UniProtKB-KW"/>
</dbReference>
<dbReference type="SFLD" id="SFLDS00005">
    <property type="entry name" value="Isoprenoid_Synthase_Type_I"/>
    <property type="match status" value="1"/>
</dbReference>
<dbReference type="PANTHER" id="PTHR12001:SF85">
    <property type="entry name" value="SHORT CHAIN ISOPRENYL DIPHOSPHATE SYNTHASE"/>
    <property type="match status" value="1"/>
</dbReference>